<dbReference type="Proteomes" id="UP001174934">
    <property type="component" value="Unassembled WGS sequence"/>
</dbReference>
<sequence>MEIVSDGLTSMMMMTFVFCRQKPGKSCRGTGELKIRKSKSTCPKAGNRKLVPLSFSLFDFFFFFAADPPWLTWHWLDWQQRLNISWHLLERSSKEHCSSSSSSVTVLDNRVTTHGGPDRGDAGPMTPHEWVAILSLTTVMQRCMRMAARMRWRQVRLQTSKTVEISRVVRQKICIAQRTPPRSAGNTKARAKVTVENTGARGAHPGEPSTEVAGAHTYRPAYGGYHPTIQSPAPSVF</sequence>
<evidence type="ECO:0000313" key="2">
    <source>
        <dbReference type="Proteomes" id="UP001174934"/>
    </source>
</evidence>
<keyword evidence="2" id="KW-1185">Reference proteome</keyword>
<dbReference type="AlphaFoldDB" id="A0AA39WA91"/>
<accession>A0AA39WA91</accession>
<proteinExistence type="predicted"/>
<protein>
    <submittedName>
        <fullName evidence="1">Uncharacterized protein</fullName>
    </submittedName>
</protein>
<reference evidence="1" key="1">
    <citation type="submission" date="2023-06" db="EMBL/GenBank/DDBJ databases">
        <title>Genome-scale phylogeny and comparative genomics of the fungal order Sordariales.</title>
        <authorList>
            <consortium name="Lawrence Berkeley National Laboratory"/>
            <person name="Hensen N."/>
            <person name="Bonometti L."/>
            <person name="Westerberg I."/>
            <person name="Brannstrom I.O."/>
            <person name="Guillou S."/>
            <person name="Cros-Aarteil S."/>
            <person name="Calhoun S."/>
            <person name="Haridas S."/>
            <person name="Kuo A."/>
            <person name="Mondo S."/>
            <person name="Pangilinan J."/>
            <person name="Riley R."/>
            <person name="LaButti K."/>
            <person name="Andreopoulos B."/>
            <person name="Lipzen A."/>
            <person name="Chen C."/>
            <person name="Yanf M."/>
            <person name="Daum C."/>
            <person name="Ng V."/>
            <person name="Clum A."/>
            <person name="Steindorff A."/>
            <person name="Ohm R."/>
            <person name="Martin F."/>
            <person name="Silar P."/>
            <person name="Natvig D."/>
            <person name="Lalanne C."/>
            <person name="Gautier V."/>
            <person name="Ament-velasquez S.L."/>
            <person name="Kruys A."/>
            <person name="Hutchinson M.I."/>
            <person name="Powell A.J."/>
            <person name="Barry K."/>
            <person name="Miller A.N."/>
            <person name="Grigoriev I.V."/>
            <person name="Debuchy R."/>
            <person name="Gladieux P."/>
            <person name="Thoren M.H."/>
            <person name="Johannesson H."/>
        </authorList>
    </citation>
    <scope>NUCLEOTIDE SEQUENCE</scope>
    <source>
        <strain evidence="1">SMH3391-2</strain>
    </source>
</reference>
<dbReference type="EMBL" id="JAULSR010000012">
    <property type="protein sequence ID" value="KAK0609733.1"/>
    <property type="molecule type" value="Genomic_DNA"/>
</dbReference>
<evidence type="ECO:0000313" key="1">
    <source>
        <dbReference type="EMBL" id="KAK0609733.1"/>
    </source>
</evidence>
<organism evidence="1 2">
    <name type="scientific">Bombardia bombarda</name>
    <dbReference type="NCBI Taxonomy" id="252184"/>
    <lineage>
        <taxon>Eukaryota</taxon>
        <taxon>Fungi</taxon>
        <taxon>Dikarya</taxon>
        <taxon>Ascomycota</taxon>
        <taxon>Pezizomycotina</taxon>
        <taxon>Sordariomycetes</taxon>
        <taxon>Sordariomycetidae</taxon>
        <taxon>Sordariales</taxon>
        <taxon>Lasiosphaeriaceae</taxon>
        <taxon>Bombardia</taxon>
    </lineage>
</organism>
<comment type="caution">
    <text evidence="1">The sequence shown here is derived from an EMBL/GenBank/DDBJ whole genome shotgun (WGS) entry which is preliminary data.</text>
</comment>
<gene>
    <name evidence="1" type="ORF">B0T17DRAFT_131126</name>
</gene>
<name>A0AA39WA91_9PEZI</name>